<evidence type="ECO:0000313" key="1">
    <source>
        <dbReference type="EMBL" id="PON90682.1"/>
    </source>
</evidence>
<comment type="caution">
    <text evidence="1">The sequence shown here is derived from an EMBL/GenBank/DDBJ whole genome shotgun (WGS) entry which is preliminary data.</text>
</comment>
<accession>A0A2P5EYS4</accession>
<name>A0A2P5EYS4_TREOI</name>
<reference evidence="2" key="1">
    <citation type="submission" date="2016-06" db="EMBL/GenBank/DDBJ databases">
        <title>Parallel loss of symbiosis genes in relatives of nitrogen-fixing non-legume Parasponia.</title>
        <authorList>
            <person name="Van Velzen R."/>
            <person name="Holmer R."/>
            <person name="Bu F."/>
            <person name="Rutten L."/>
            <person name="Van Zeijl A."/>
            <person name="Liu W."/>
            <person name="Santuari L."/>
            <person name="Cao Q."/>
            <person name="Sharma T."/>
            <person name="Shen D."/>
            <person name="Roswanjaya Y."/>
            <person name="Wardhani T."/>
            <person name="Kalhor M.S."/>
            <person name="Jansen J."/>
            <person name="Van den Hoogen J."/>
            <person name="Gungor B."/>
            <person name="Hartog M."/>
            <person name="Hontelez J."/>
            <person name="Verver J."/>
            <person name="Yang W.-C."/>
            <person name="Schijlen E."/>
            <person name="Repin R."/>
            <person name="Schilthuizen M."/>
            <person name="Schranz E."/>
            <person name="Heidstra R."/>
            <person name="Miyata K."/>
            <person name="Fedorova E."/>
            <person name="Kohlen W."/>
            <person name="Bisseling T."/>
            <person name="Smit S."/>
            <person name="Geurts R."/>
        </authorList>
    </citation>
    <scope>NUCLEOTIDE SEQUENCE [LARGE SCALE GENOMIC DNA]</scope>
    <source>
        <strain evidence="2">cv. RG33-2</strain>
    </source>
</reference>
<sequence length="123" mass="13531">MVSYPISSFEDEFGCCVVQGGLSDMGQWAVIKDSGGFVLVLCQNAFLETSKPSSRRFQWYMQDSSLPLTEDFALVRVNAMVAMWCTNGINVVGGGSGDSLRMNKPMLLLKLRGQCIKLTEIHA</sequence>
<evidence type="ECO:0000313" key="2">
    <source>
        <dbReference type="Proteomes" id="UP000237000"/>
    </source>
</evidence>
<dbReference type="EMBL" id="JXTC01000081">
    <property type="protein sequence ID" value="PON90682.1"/>
    <property type="molecule type" value="Genomic_DNA"/>
</dbReference>
<gene>
    <name evidence="1" type="ORF">TorRG33x02_135390</name>
</gene>
<proteinExistence type="predicted"/>
<dbReference type="InParanoid" id="A0A2P5EYS4"/>
<protein>
    <submittedName>
        <fullName evidence="1">Uncharacterized protein</fullName>
    </submittedName>
</protein>
<organism evidence="1 2">
    <name type="scientific">Trema orientale</name>
    <name type="common">Charcoal tree</name>
    <name type="synonym">Celtis orientalis</name>
    <dbReference type="NCBI Taxonomy" id="63057"/>
    <lineage>
        <taxon>Eukaryota</taxon>
        <taxon>Viridiplantae</taxon>
        <taxon>Streptophyta</taxon>
        <taxon>Embryophyta</taxon>
        <taxon>Tracheophyta</taxon>
        <taxon>Spermatophyta</taxon>
        <taxon>Magnoliopsida</taxon>
        <taxon>eudicotyledons</taxon>
        <taxon>Gunneridae</taxon>
        <taxon>Pentapetalae</taxon>
        <taxon>rosids</taxon>
        <taxon>fabids</taxon>
        <taxon>Rosales</taxon>
        <taxon>Cannabaceae</taxon>
        <taxon>Trema</taxon>
    </lineage>
</organism>
<keyword evidence="2" id="KW-1185">Reference proteome</keyword>
<dbReference type="Proteomes" id="UP000237000">
    <property type="component" value="Unassembled WGS sequence"/>
</dbReference>
<dbReference type="AlphaFoldDB" id="A0A2P5EYS4"/>